<sequence length="219" mass="23240">MKPVRLWIGLVLLILGVLGLADAFDLFDAGNVLDHWWPVAVIGLGVTVMLVQRRVSAGPVVVAAFGCVLLANQLGWRESGVFWPTVFVVMGAAVLIGLRRHRVVDHSEFTAPVAVFGGTRTVDRSAHLTHADVSAIFGGATLDLREAHVEREATVDALALFGGVDVLVPRGWRVRITGMPVMGGCEDKTAGEQLPPEAPVLVVRATAVFGGIRVGNEPG</sequence>
<feature type="domain" description="LiaF transmembrane" evidence="2">
    <location>
        <begin position="7"/>
        <end position="101"/>
    </location>
</feature>
<evidence type="ECO:0000259" key="2">
    <source>
        <dbReference type="Pfam" id="PF22570"/>
    </source>
</evidence>
<feature type="transmembrane region" description="Helical" evidence="1">
    <location>
        <begin position="58"/>
        <end position="75"/>
    </location>
</feature>
<dbReference type="PANTHER" id="PTHR40763:SF5">
    <property type="entry name" value="MEMBRANE PROTEIN"/>
    <property type="match status" value="1"/>
</dbReference>
<dbReference type="EMBL" id="PTIX01000015">
    <property type="protein sequence ID" value="PPK65170.1"/>
    <property type="molecule type" value="Genomic_DNA"/>
</dbReference>
<dbReference type="InterPro" id="IPR054331">
    <property type="entry name" value="LiaF_TM"/>
</dbReference>
<dbReference type="Pfam" id="PF22570">
    <property type="entry name" value="LiaF-TM"/>
    <property type="match status" value="1"/>
</dbReference>
<accession>A0A2S6GIZ4</accession>
<proteinExistence type="predicted"/>
<keyword evidence="1" id="KW-1133">Transmembrane helix</keyword>
<dbReference type="RefSeq" id="WP_104481270.1">
    <property type="nucleotide sequence ID" value="NZ_CP154825.1"/>
</dbReference>
<organism evidence="3 4">
    <name type="scientific">Actinokineospora auranticolor</name>
    <dbReference type="NCBI Taxonomy" id="155976"/>
    <lineage>
        <taxon>Bacteria</taxon>
        <taxon>Bacillati</taxon>
        <taxon>Actinomycetota</taxon>
        <taxon>Actinomycetes</taxon>
        <taxon>Pseudonocardiales</taxon>
        <taxon>Pseudonocardiaceae</taxon>
        <taxon>Actinokineospora</taxon>
    </lineage>
</organism>
<dbReference type="PANTHER" id="PTHR40763">
    <property type="entry name" value="MEMBRANE PROTEIN-RELATED"/>
    <property type="match status" value="1"/>
</dbReference>
<keyword evidence="1" id="KW-0472">Membrane</keyword>
<name>A0A2S6GIZ4_9PSEU</name>
<dbReference type="AlphaFoldDB" id="A0A2S6GIZ4"/>
<keyword evidence="4" id="KW-1185">Reference proteome</keyword>
<feature type="transmembrane region" description="Helical" evidence="1">
    <location>
        <begin position="33"/>
        <end position="51"/>
    </location>
</feature>
<protein>
    <submittedName>
        <fullName evidence="3">Cell wall-active antibiotic response 4TMS protein YvqF</fullName>
    </submittedName>
</protein>
<dbReference type="OrthoDB" id="3636235at2"/>
<keyword evidence="1" id="KW-0812">Transmembrane</keyword>
<evidence type="ECO:0000256" key="1">
    <source>
        <dbReference type="SAM" id="Phobius"/>
    </source>
</evidence>
<dbReference type="Proteomes" id="UP000239203">
    <property type="component" value="Unassembled WGS sequence"/>
</dbReference>
<reference evidence="3 4" key="1">
    <citation type="submission" date="2018-02" db="EMBL/GenBank/DDBJ databases">
        <title>Genomic Encyclopedia of Archaeal and Bacterial Type Strains, Phase II (KMG-II): from individual species to whole genera.</title>
        <authorList>
            <person name="Goeker M."/>
        </authorList>
    </citation>
    <scope>NUCLEOTIDE SEQUENCE [LARGE SCALE GENOMIC DNA]</scope>
    <source>
        <strain evidence="3 4">YU 961-1</strain>
    </source>
</reference>
<comment type="caution">
    <text evidence="3">The sequence shown here is derived from an EMBL/GenBank/DDBJ whole genome shotgun (WGS) entry which is preliminary data.</text>
</comment>
<gene>
    <name evidence="3" type="ORF">CLV40_11517</name>
</gene>
<evidence type="ECO:0000313" key="3">
    <source>
        <dbReference type="EMBL" id="PPK65170.1"/>
    </source>
</evidence>
<evidence type="ECO:0000313" key="4">
    <source>
        <dbReference type="Proteomes" id="UP000239203"/>
    </source>
</evidence>
<feature type="transmembrane region" description="Helical" evidence="1">
    <location>
        <begin position="81"/>
        <end position="98"/>
    </location>
</feature>